<reference evidence="1 2" key="2">
    <citation type="journal article" date="2017" name="Front. Plant Sci.">
        <title>Gene Classification and Mining of Molecular Markers Useful in Red Clover (Trifolium pratense) Breeding.</title>
        <authorList>
            <person name="Istvanek J."/>
            <person name="Dluhosova J."/>
            <person name="Dluhos P."/>
            <person name="Patkova L."/>
            <person name="Nedelnik J."/>
            <person name="Repkova J."/>
        </authorList>
    </citation>
    <scope>NUCLEOTIDE SEQUENCE [LARGE SCALE GENOMIC DNA]</scope>
    <source>
        <strain evidence="2">cv. Tatra</strain>
        <tissue evidence="1">Young leaves</tissue>
    </source>
</reference>
<dbReference type="EMBL" id="ASHM01011096">
    <property type="protein sequence ID" value="PNX92997.1"/>
    <property type="molecule type" value="Genomic_DNA"/>
</dbReference>
<proteinExistence type="predicted"/>
<name>A0A2K3MQE1_TRIPR</name>
<protein>
    <submittedName>
        <fullName evidence="1">Uncharacterized protein</fullName>
    </submittedName>
</protein>
<dbReference type="AlphaFoldDB" id="A0A2K3MQE1"/>
<evidence type="ECO:0000313" key="2">
    <source>
        <dbReference type="Proteomes" id="UP000236291"/>
    </source>
</evidence>
<accession>A0A2K3MQE1</accession>
<reference evidence="1 2" key="1">
    <citation type="journal article" date="2014" name="Am. J. Bot.">
        <title>Genome assembly and annotation for red clover (Trifolium pratense; Fabaceae).</title>
        <authorList>
            <person name="Istvanek J."/>
            <person name="Jaros M."/>
            <person name="Krenek A."/>
            <person name="Repkova J."/>
        </authorList>
    </citation>
    <scope>NUCLEOTIDE SEQUENCE [LARGE SCALE GENOMIC DNA]</scope>
    <source>
        <strain evidence="2">cv. Tatra</strain>
        <tissue evidence="1">Young leaves</tissue>
    </source>
</reference>
<evidence type="ECO:0000313" key="1">
    <source>
        <dbReference type="EMBL" id="PNX92997.1"/>
    </source>
</evidence>
<comment type="caution">
    <text evidence="1">The sequence shown here is derived from an EMBL/GenBank/DDBJ whole genome shotgun (WGS) entry which is preliminary data.</text>
</comment>
<organism evidence="1 2">
    <name type="scientific">Trifolium pratense</name>
    <name type="common">Red clover</name>
    <dbReference type="NCBI Taxonomy" id="57577"/>
    <lineage>
        <taxon>Eukaryota</taxon>
        <taxon>Viridiplantae</taxon>
        <taxon>Streptophyta</taxon>
        <taxon>Embryophyta</taxon>
        <taxon>Tracheophyta</taxon>
        <taxon>Spermatophyta</taxon>
        <taxon>Magnoliopsida</taxon>
        <taxon>eudicotyledons</taxon>
        <taxon>Gunneridae</taxon>
        <taxon>Pentapetalae</taxon>
        <taxon>rosids</taxon>
        <taxon>fabids</taxon>
        <taxon>Fabales</taxon>
        <taxon>Fabaceae</taxon>
        <taxon>Papilionoideae</taxon>
        <taxon>50 kb inversion clade</taxon>
        <taxon>NPAAA clade</taxon>
        <taxon>Hologalegina</taxon>
        <taxon>IRL clade</taxon>
        <taxon>Trifolieae</taxon>
        <taxon>Trifolium</taxon>
    </lineage>
</organism>
<gene>
    <name evidence="1" type="ORF">L195_g016145</name>
</gene>
<sequence length="68" mass="7622">MEIVIGSSEEVFKIEREDINTVDVFFNEATNGDALLDVGIGVGRESHGIERIVEIIGNGVVRYRRWNS</sequence>
<dbReference type="Proteomes" id="UP000236291">
    <property type="component" value="Unassembled WGS sequence"/>
</dbReference>